<protein>
    <submittedName>
        <fullName evidence="1">Uncharacterized protein</fullName>
    </submittedName>
</protein>
<dbReference type="RefSeq" id="WP_268266462.1">
    <property type="nucleotide sequence ID" value="NZ_JALQCW010000070.1"/>
</dbReference>
<name>A0A9X1YZ89_9PSED</name>
<gene>
    <name evidence="1" type="ORF">M1B34_24625</name>
</gene>
<dbReference type="EMBL" id="JALQCW010000070">
    <property type="protein sequence ID" value="MCK9800776.1"/>
    <property type="molecule type" value="Genomic_DNA"/>
</dbReference>
<organism evidence="1 2">
    <name type="scientific">Pseudomonas morbosilactucae</name>
    <dbReference type="NCBI Taxonomy" id="2938197"/>
    <lineage>
        <taxon>Bacteria</taxon>
        <taxon>Pseudomonadati</taxon>
        <taxon>Pseudomonadota</taxon>
        <taxon>Gammaproteobacteria</taxon>
        <taxon>Pseudomonadales</taxon>
        <taxon>Pseudomonadaceae</taxon>
        <taxon>Pseudomonas</taxon>
    </lineage>
</organism>
<reference evidence="1 2" key="2">
    <citation type="journal article" date="2023" name="Plant Pathol.">
        <title>Dismantling and reorganizing Pseudomonas marginalis sensu#lato.</title>
        <authorList>
            <person name="Sawada H."/>
            <person name="Fujikawa T."/>
            <person name="Satou M."/>
        </authorList>
    </citation>
    <scope>NUCLEOTIDE SEQUENCE [LARGE SCALE GENOMIC DNA]</scope>
    <source>
        <strain evidence="1 2">MAFF 302030</strain>
    </source>
</reference>
<evidence type="ECO:0000313" key="1">
    <source>
        <dbReference type="EMBL" id="MCK9800776.1"/>
    </source>
</evidence>
<sequence>MSVYSIAVTVAPHTPSLIKLLRPYTTASVGELAGKLGSEQPVVEIDTTDFPLSVDDDAGLQQQQQTLLDLIDRLEGAGASVLVRQHLDELTETLSRQQLLNQFESERGYRAQEHD</sequence>
<accession>A0A9X1YZ89</accession>
<comment type="caution">
    <text evidence="1">The sequence shown here is derived from an EMBL/GenBank/DDBJ whole genome shotgun (WGS) entry which is preliminary data.</text>
</comment>
<dbReference type="AlphaFoldDB" id="A0A9X1YZ89"/>
<dbReference type="Proteomes" id="UP001155059">
    <property type="component" value="Unassembled WGS sequence"/>
</dbReference>
<proteinExistence type="predicted"/>
<reference evidence="1 2" key="1">
    <citation type="journal article" date="2022" name="Int. J. Syst. Evol. Microbiol.">
        <title>Pseudomonas aegrilactucae sp. nov. and Pseudomonas morbosilactucae sp. nov., pathogens causing bacterial rot of lettuce in Japan.</title>
        <authorList>
            <person name="Sawada H."/>
            <person name="Fujikawa T."/>
            <person name="Satou M."/>
        </authorList>
    </citation>
    <scope>NUCLEOTIDE SEQUENCE [LARGE SCALE GENOMIC DNA]</scope>
    <source>
        <strain evidence="1 2">MAFF 302030</strain>
    </source>
</reference>
<evidence type="ECO:0000313" key="2">
    <source>
        <dbReference type="Proteomes" id="UP001155059"/>
    </source>
</evidence>